<dbReference type="PANTHER" id="PTHR10993:SF7">
    <property type="entry name" value="LIPOYLTRANSFERASE 2, MITOCHONDRIAL-RELATED"/>
    <property type="match status" value="1"/>
</dbReference>
<protein>
    <recommendedName>
        <fullName evidence="5">Octanoyltransferase</fullName>
        <ecNumber evidence="5">2.3.1.181</ecNumber>
    </recommendedName>
</protein>
<evidence type="ECO:0000313" key="11">
    <source>
        <dbReference type="EMBL" id="CAF9928640.1"/>
    </source>
</evidence>
<comment type="catalytic activity">
    <reaction evidence="5">
        <text>octanoyl-[ACP] + L-lysyl-[protein] = N(6)-octanoyl-L-lysyl-[protein] + holo-[ACP] + H(+)</text>
        <dbReference type="Rhea" id="RHEA:17665"/>
        <dbReference type="Rhea" id="RHEA-COMP:9636"/>
        <dbReference type="Rhea" id="RHEA-COMP:9685"/>
        <dbReference type="Rhea" id="RHEA-COMP:9752"/>
        <dbReference type="Rhea" id="RHEA-COMP:9928"/>
        <dbReference type="ChEBI" id="CHEBI:15378"/>
        <dbReference type="ChEBI" id="CHEBI:29969"/>
        <dbReference type="ChEBI" id="CHEBI:64479"/>
        <dbReference type="ChEBI" id="CHEBI:78463"/>
        <dbReference type="ChEBI" id="CHEBI:78809"/>
        <dbReference type="EC" id="2.3.1.181"/>
    </reaction>
</comment>
<dbReference type="AlphaFoldDB" id="A0A8H3IUM3"/>
<accession>A0A8H3IUM3</accession>
<proteinExistence type="inferred from homology"/>
<name>A0A8H3IUM3_9LECA</name>
<organism evidence="11 12">
    <name type="scientific">Gomphillus americanus</name>
    <dbReference type="NCBI Taxonomy" id="1940652"/>
    <lineage>
        <taxon>Eukaryota</taxon>
        <taxon>Fungi</taxon>
        <taxon>Dikarya</taxon>
        <taxon>Ascomycota</taxon>
        <taxon>Pezizomycotina</taxon>
        <taxon>Lecanoromycetes</taxon>
        <taxon>OSLEUM clade</taxon>
        <taxon>Ostropomycetidae</taxon>
        <taxon>Ostropales</taxon>
        <taxon>Graphidaceae</taxon>
        <taxon>Gomphilloideae</taxon>
        <taxon>Gomphillus</taxon>
    </lineage>
</organism>
<evidence type="ECO:0000256" key="2">
    <source>
        <dbReference type="ARBA" id="ARBA00007907"/>
    </source>
</evidence>
<evidence type="ECO:0000256" key="9">
    <source>
        <dbReference type="SAM" id="MobiDB-lite"/>
    </source>
</evidence>
<keyword evidence="4 5" id="KW-0012">Acyltransferase</keyword>
<feature type="binding site" evidence="7">
    <location>
        <begin position="106"/>
        <end position="113"/>
    </location>
    <ligand>
        <name>substrate</name>
    </ligand>
</feature>
<gene>
    <name evidence="11" type="ORF">GOMPHAMPRED_005190</name>
</gene>
<evidence type="ECO:0000313" key="12">
    <source>
        <dbReference type="Proteomes" id="UP000664169"/>
    </source>
</evidence>
<comment type="similarity">
    <text evidence="2 5">Belongs to the LipB family.</text>
</comment>
<dbReference type="Pfam" id="PF21948">
    <property type="entry name" value="LplA-B_cat"/>
    <property type="match status" value="1"/>
</dbReference>
<dbReference type="NCBIfam" id="TIGR00214">
    <property type="entry name" value="lipB"/>
    <property type="match status" value="1"/>
</dbReference>
<evidence type="ECO:0000256" key="7">
    <source>
        <dbReference type="PIRSR" id="PIRSR016262-2"/>
    </source>
</evidence>
<feature type="domain" description="BPL/LPL catalytic" evidence="10">
    <location>
        <begin position="61"/>
        <end position="254"/>
    </location>
</feature>
<feature type="region of interest" description="Disordered" evidence="9">
    <location>
        <begin position="40"/>
        <end position="61"/>
    </location>
</feature>
<feature type="binding site" evidence="7">
    <location>
        <begin position="191"/>
        <end position="193"/>
    </location>
    <ligand>
        <name>substrate</name>
    </ligand>
</feature>
<evidence type="ECO:0000256" key="4">
    <source>
        <dbReference type="ARBA" id="ARBA00023315"/>
    </source>
</evidence>
<dbReference type="Gene3D" id="3.30.930.10">
    <property type="entry name" value="Bira Bifunctional Protein, Domain 2"/>
    <property type="match status" value="1"/>
</dbReference>
<comment type="pathway">
    <text evidence="1 5">Protein modification; protein lipoylation via endogenous pathway; protein N(6)-(lipoyl)lysine from octanoyl-[acyl-carrier-protein]: step 1/2.</text>
</comment>
<dbReference type="EC" id="2.3.1.181" evidence="5"/>
<dbReference type="InterPro" id="IPR000544">
    <property type="entry name" value="Octanoyltransferase"/>
</dbReference>
<evidence type="ECO:0000256" key="5">
    <source>
        <dbReference type="PIRNR" id="PIRNR016262"/>
    </source>
</evidence>
<dbReference type="OrthoDB" id="19908at2759"/>
<dbReference type="Proteomes" id="UP000664169">
    <property type="component" value="Unassembled WGS sequence"/>
</dbReference>
<dbReference type="UniPathway" id="UPA00538">
    <property type="reaction ID" value="UER00592"/>
</dbReference>
<dbReference type="SUPFAM" id="SSF55681">
    <property type="entry name" value="Class II aaRS and biotin synthetases"/>
    <property type="match status" value="1"/>
</dbReference>
<keyword evidence="12" id="KW-1185">Reference proteome</keyword>
<dbReference type="PIRSF" id="PIRSF016262">
    <property type="entry name" value="LPLase"/>
    <property type="match status" value="1"/>
</dbReference>
<feature type="active site" description="Acyl-thioester intermediate" evidence="6">
    <location>
        <position position="223"/>
    </location>
</feature>
<evidence type="ECO:0000256" key="8">
    <source>
        <dbReference type="PIRSR" id="PIRSR016262-3"/>
    </source>
</evidence>
<evidence type="ECO:0000256" key="3">
    <source>
        <dbReference type="ARBA" id="ARBA00022679"/>
    </source>
</evidence>
<dbReference type="GO" id="GO:0009249">
    <property type="term" value="P:protein lipoylation"/>
    <property type="evidence" value="ECO:0007669"/>
    <property type="project" value="InterPro"/>
</dbReference>
<feature type="site" description="Lowers pKa of active site Cys" evidence="8">
    <location>
        <position position="188"/>
    </location>
</feature>
<evidence type="ECO:0000259" key="10">
    <source>
        <dbReference type="PROSITE" id="PS51733"/>
    </source>
</evidence>
<dbReference type="InterPro" id="IPR004143">
    <property type="entry name" value="BPL_LPL_catalytic"/>
</dbReference>
<feature type="binding site" evidence="7">
    <location>
        <begin position="204"/>
        <end position="206"/>
    </location>
    <ligand>
        <name>substrate</name>
    </ligand>
</feature>
<sequence length="291" mass="31128">MLLQHIHYPSTTPILYTHTLHIQELLARQHLNHKALLAQSRISSSPPPSSSSSSSSFLPTAPPQPKLLTFTSQPVYTTGLRDSKSLTSSQVAHLTATGATHHASPRGGLTTYHGPGQLTAFLITTLSAHALSPRCFVHFLEDSVIRTSEIYGVKAARWSPALLYAKDQPVTNDEESSRPGVWTGRNSKLCSVGIHFRRGVSSFGVGFNVSDEVAPWFERIVACGIPEARAVSLLAEQAKQVRADCVGDAAMIRVDGVDGVAKSLAGVVADGLEGVVGVEDVDVRELGEMEG</sequence>
<dbReference type="GO" id="GO:0033819">
    <property type="term" value="F:lipoyl(octanoyl) transferase activity"/>
    <property type="evidence" value="ECO:0007669"/>
    <property type="project" value="UniProtKB-EC"/>
</dbReference>
<comment type="caution">
    <text evidence="11">The sequence shown here is derived from an EMBL/GenBank/DDBJ whole genome shotgun (WGS) entry which is preliminary data.</text>
</comment>
<dbReference type="EMBL" id="CAJPDQ010000030">
    <property type="protein sequence ID" value="CAF9928640.1"/>
    <property type="molecule type" value="Genomic_DNA"/>
</dbReference>
<dbReference type="PANTHER" id="PTHR10993">
    <property type="entry name" value="OCTANOYLTRANSFERASE"/>
    <property type="match status" value="1"/>
</dbReference>
<reference evidence="11" key="1">
    <citation type="submission" date="2021-03" db="EMBL/GenBank/DDBJ databases">
        <authorList>
            <person name="Tagirdzhanova G."/>
        </authorList>
    </citation>
    <scope>NUCLEOTIDE SEQUENCE</scope>
</reference>
<evidence type="ECO:0000256" key="1">
    <source>
        <dbReference type="ARBA" id="ARBA00004821"/>
    </source>
</evidence>
<evidence type="ECO:0000256" key="6">
    <source>
        <dbReference type="PIRSR" id="PIRSR016262-1"/>
    </source>
</evidence>
<keyword evidence="3 5" id="KW-0808">Transferase</keyword>
<comment type="function">
    <text evidence="5">Catalyzes the transfer of endogenously produced octanoic acid from octanoyl-acyl-carrier-protein onto the lipoyl domains of lipoate-dependent enzymes. Lipoyl-ACP can also act as a substrate although octanoyl-ACP is likely to be the physiological substrate.</text>
</comment>
<dbReference type="InterPro" id="IPR045864">
    <property type="entry name" value="aa-tRNA-synth_II/BPL/LPL"/>
</dbReference>
<dbReference type="PROSITE" id="PS51733">
    <property type="entry name" value="BPL_LPL_CATALYTIC"/>
    <property type="match status" value="1"/>
</dbReference>